<evidence type="ECO:0000313" key="1">
    <source>
        <dbReference type="EMBL" id="KAI4325266.1"/>
    </source>
</evidence>
<keyword evidence="2" id="KW-1185">Reference proteome</keyword>
<proteinExistence type="predicted"/>
<dbReference type="EMBL" id="CM042888">
    <property type="protein sequence ID" value="KAI4325266.1"/>
    <property type="molecule type" value="Genomic_DNA"/>
</dbReference>
<gene>
    <name evidence="1" type="ORF">MLD38_030680</name>
</gene>
<evidence type="ECO:0000313" key="2">
    <source>
        <dbReference type="Proteomes" id="UP001057402"/>
    </source>
</evidence>
<name>A0ACB9MMG3_9MYRT</name>
<dbReference type="Proteomes" id="UP001057402">
    <property type="component" value="Chromosome 9"/>
</dbReference>
<accession>A0ACB9MMG3</accession>
<sequence length="198" mass="21017">MANRDQWQSGGDDYSSGQGQLMRDDFSNQGSNPSQRSGNDRSSGFTKNQGSQGSNRYQADMDILSDSLQSSRDSNKGSRGGSENPGSGLNRTGADGFSNSARNPSDNSDNHGLNQYQAAMDRLTDLTQNSGGYDIKGQATNFLQQTGEQVKHIAQGAAEAVKSTLGMNAGDHNATSRDSSTRSSNESSFTSNNPSNRA</sequence>
<reference evidence="2" key="1">
    <citation type="journal article" date="2023" name="Front. Plant Sci.">
        <title>Chromosomal-level genome assembly of Melastoma candidum provides insights into trichome evolution.</title>
        <authorList>
            <person name="Zhong Y."/>
            <person name="Wu W."/>
            <person name="Sun C."/>
            <person name="Zou P."/>
            <person name="Liu Y."/>
            <person name="Dai S."/>
            <person name="Zhou R."/>
        </authorList>
    </citation>
    <scope>NUCLEOTIDE SEQUENCE [LARGE SCALE GENOMIC DNA]</scope>
</reference>
<protein>
    <submittedName>
        <fullName evidence="1">Uncharacterized protein</fullName>
    </submittedName>
</protein>
<organism evidence="1 2">
    <name type="scientific">Melastoma candidum</name>
    <dbReference type="NCBI Taxonomy" id="119954"/>
    <lineage>
        <taxon>Eukaryota</taxon>
        <taxon>Viridiplantae</taxon>
        <taxon>Streptophyta</taxon>
        <taxon>Embryophyta</taxon>
        <taxon>Tracheophyta</taxon>
        <taxon>Spermatophyta</taxon>
        <taxon>Magnoliopsida</taxon>
        <taxon>eudicotyledons</taxon>
        <taxon>Gunneridae</taxon>
        <taxon>Pentapetalae</taxon>
        <taxon>rosids</taxon>
        <taxon>malvids</taxon>
        <taxon>Myrtales</taxon>
        <taxon>Melastomataceae</taxon>
        <taxon>Melastomatoideae</taxon>
        <taxon>Melastomateae</taxon>
        <taxon>Melastoma</taxon>
    </lineage>
</organism>
<comment type="caution">
    <text evidence="1">The sequence shown here is derived from an EMBL/GenBank/DDBJ whole genome shotgun (WGS) entry which is preliminary data.</text>
</comment>